<proteinExistence type="predicted"/>
<evidence type="ECO:0000313" key="2">
    <source>
        <dbReference type="Proteomes" id="UP000244224"/>
    </source>
</evidence>
<reference evidence="1 2" key="1">
    <citation type="submission" date="2018-04" db="EMBL/GenBank/DDBJ databases">
        <title>Genomic Encyclopedia of Archaeal and Bacterial Type Strains, Phase II (KMG-II): from individual species to whole genera.</title>
        <authorList>
            <person name="Goeker M."/>
        </authorList>
    </citation>
    <scope>NUCLEOTIDE SEQUENCE [LARGE SCALE GENOMIC DNA]</scope>
    <source>
        <strain evidence="1 2">DSM 21823</strain>
    </source>
</reference>
<gene>
    <name evidence="1" type="ORF">C8N34_102377</name>
</gene>
<sequence>MQENIRTFLSSGAGRRALLSAGAYIAGAYFGYVMPGGLEALHEAFQYAVSLNPFTDPIAQISALYDGALHQTAATLHSVGEWLQSVGVELSQRVREEMDKARAFLGPAVDQARDVFCETWRSGTEAAAMLRDQIRNAAPSAESVITWTKETVKTAIDLASMAAEAYGIYEAGKAFYKKFLSGAKAEVTEKVAQAPEEPAAVVEKTVNLNLNTAIGGGAVADNAIRIARTLPETAPNPTRGISALDSDQILWVSDRLTRKVSDGLSEIGSATGATPVQISILAPAPGREIRLENVEEDLRHRDRFPVINWGESRLSEDRLSDLKCGAPLRGNSRVQIRISDQIPIRSNAKIVIGEDGFLRVDRPKPSDTPDLLM</sequence>
<dbReference type="Proteomes" id="UP000244224">
    <property type="component" value="Unassembled WGS sequence"/>
</dbReference>
<keyword evidence="2" id="KW-1185">Reference proteome</keyword>
<comment type="caution">
    <text evidence="1">The sequence shown here is derived from an EMBL/GenBank/DDBJ whole genome shotgun (WGS) entry which is preliminary data.</text>
</comment>
<dbReference type="RefSeq" id="WP_108128012.1">
    <property type="nucleotide sequence ID" value="NZ_QBKP01000002.1"/>
</dbReference>
<organism evidence="1 2">
    <name type="scientific">Gemmobacter caeni</name>
    <dbReference type="NCBI Taxonomy" id="589035"/>
    <lineage>
        <taxon>Bacteria</taxon>
        <taxon>Pseudomonadati</taxon>
        <taxon>Pseudomonadota</taxon>
        <taxon>Alphaproteobacteria</taxon>
        <taxon>Rhodobacterales</taxon>
        <taxon>Paracoccaceae</taxon>
        <taxon>Gemmobacter</taxon>
    </lineage>
</organism>
<accession>A0A2T6B947</accession>
<dbReference type="AlphaFoldDB" id="A0A2T6B947"/>
<name>A0A2T6B947_9RHOB</name>
<protein>
    <submittedName>
        <fullName evidence="1">Uncharacterized protein</fullName>
    </submittedName>
</protein>
<dbReference type="EMBL" id="QBKP01000002">
    <property type="protein sequence ID" value="PTX52597.1"/>
    <property type="molecule type" value="Genomic_DNA"/>
</dbReference>
<evidence type="ECO:0000313" key="1">
    <source>
        <dbReference type="EMBL" id="PTX52597.1"/>
    </source>
</evidence>